<dbReference type="AlphaFoldDB" id="A0A3P8BI38"/>
<sequence>MDSMYGRVIQTILYYIHQMQVQYAINYQMVPFVV</sequence>
<reference evidence="1 2" key="1">
    <citation type="submission" date="2018-11" db="EMBL/GenBank/DDBJ databases">
        <authorList>
            <consortium name="Pathogen Informatics"/>
        </authorList>
    </citation>
    <scope>NUCLEOTIDE SEQUENCE [LARGE SCALE GENOMIC DNA]</scope>
    <source>
        <strain evidence="1 2">Zambia</strain>
    </source>
</reference>
<protein>
    <submittedName>
        <fullName evidence="1">Uncharacterized protein</fullName>
    </submittedName>
</protein>
<evidence type="ECO:0000313" key="2">
    <source>
        <dbReference type="Proteomes" id="UP000277204"/>
    </source>
</evidence>
<evidence type="ECO:0000313" key="1">
    <source>
        <dbReference type="EMBL" id="VDP26917.1"/>
    </source>
</evidence>
<organism evidence="1 2">
    <name type="scientific">Schistosoma margrebowiei</name>
    <dbReference type="NCBI Taxonomy" id="48269"/>
    <lineage>
        <taxon>Eukaryota</taxon>
        <taxon>Metazoa</taxon>
        <taxon>Spiralia</taxon>
        <taxon>Lophotrochozoa</taxon>
        <taxon>Platyhelminthes</taxon>
        <taxon>Trematoda</taxon>
        <taxon>Digenea</taxon>
        <taxon>Strigeidida</taxon>
        <taxon>Schistosomatoidea</taxon>
        <taxon>Schistosomatidae</taxon>
        <taxon>Schistosoma</taxon>
    </lineage>
</organism>
<accession>A0A3P8BI38</accession>
<dbReference type="Proteomes" id="UP000277204">
    <property type="component" value="Unassembled WGS sequence"/>
</dbReference>
<name>A0A3P8BI38_9TREM</name>
<gene>
    <name evidence="1" type="ORF">SMRZ_LOCUS18212</name>
</gene>
<proteinExistence type="predicted"/>
<keyword evidence="2" id="KW-1185">Reference proteome</keyword>
<dbReference type="EMBL" id="UZAI01017581">
    <property type="protein sequence ID" value="VDP26917.1"/>
    <property type="molecule type" value="Genomic_DNA"/>
</dbReference>